<dbReference type="GeneID" id="29002819"/>
<dbReference type="EMBL" id="KV440997">
    <property type="protein sequence ID" value="OAD67856.1"/>
    <property type="molecule type" value="Genomic_DNA"/>
</dbReference>
<evidence type="ECO:0000313" key="3">
    <source>
        <dbReference type="Proteomes" id="UP000077315"/>
    </source>
</evidence>
<accession>A0A167KDR8</accession>
<feature type="transmembrane region" description="Helical" evidence="1">
    <location>
        <begin position="40"/>
        <end position="59"/>
    </location>
</feature>
<keyword evidence="1" id="KW-1133">Transmembrane helix</keyword>
<dbReference type="VEuPathDB" id="FungiDB:PHYBLDRAFT_68223"/>
<dbReference type="OrthoDB" id="5559077at2759"/>
<evidence type="ECO:0000313" key="2">
    <source>
        <dbReference type="EMBL" id="OAD67856.1"/>
    </source>
</evidence>
<protein>
    <recommendedName>
        <fullName evidence="4">EamA domain-containing protein</fullName>
    </recommendedName>
</protein>
<name>A0A167KDR8_PHYB8</name>
<dbReference type="AlphaFoldDB" id="A0A167KDR8"/>
<dbReference type="Proteomes" id="UP000077315">
    <property type="component" value="Unassembled WGS sequence"/>
</dbReference>
<keyword evidence="1" id="KW-0812">Transmembrane</keyword>
<feature type="transmembrane region" description="Helical" evidence="1">
    <location>
        <begin position="6"/>
        <end position="28"/>
    </location>
</feature>
<gene>
    <name evidence="2" type="ORF">PHYBLDRAFT_68223</name>
</gene>
<proteinExistence type="predicted"/>
<organism evidence="2 3">
    <name type="scientific">Phycomyces blakesleeanus (strain ATCC 8743b / DSM 1359 / FGSC 10004 / NBRC 33097 / NRRL 1555)</name>
    <dbReference type="NCBI Taxonomy" id="763407"/>
    <lineage>
        <taxon>Eukaryota</taxon>
        <taxon>Fungi</taxon>
        <taxon>Fungi incertae sedis</taxon>
        <taxon>Mucoromycota</taxon>
        <taxon>Mucoromycotina</taxon>
        <taxon>Mucoromycetes</taxon>
        <taxon>Mucorales</taxon>
        <taxon>Phycomycetaceae</taxon>
        <taxon>Phycomyces</taxon>
    </lineage>
</organism>
<dbReference type="RefSeq" id="XP_018285896.1">
    <property type="nucleotide sequence ID" value="XM_018441913.1"/>
</dbReference>
<feature type="transmembrane region" description="Helical" evidence="1">
    <location>
        <begin position="109"/>
        <end position="129"/>
    </location>
</feature>
<dbReference type="InterPro" id="IPR006750">
    <property type="entry name" value="YdcZ"/>
</dbReference>
<evidence type="ECO:0000256" key="1">
    <source>
        <dbReference type="SAM" id="Phobius"/>
    </source>
</evidence>
<dbReference type="Pfam" id="PF04657">
    <property type="entry name" value="DMT_YdcZ"/>
    <property type="match status" value="1"/>
</dbReference>
<evidence type="ECO:0008006" key="4">
    <source>
        <dbReference type="Google" id="ProtNLM"/>
    </source>
</evidence>
<reference evidence="3" key="1">
    <citation type="submission" date="2015-06" db="EMBL/GenBank/DDBJ databases">
        <title>Expansion of signal transduction pathways in fungi by whole-genome duplication.</title>
        <authorList>
            <consortium name="DOE Joint Genome Institute"/>
            <person name="Corrochano L.M."/>
            <person name="Kuo A."/>
            <person name="Marcet-Houben M."/>
            <person name="Polaino S."/>
            <person name="Salamov A."/>
            <person name="Villalobos J.M."/>
            <person name="Alvarez M.I."/>
            <person name="Avalos J."/>
            <person name="Benito E.P."/>
            <person name="Benoit I."/>
            <person name="Burger G."/>
            <person name="Camino L.P."/>
            <person name="Canovas D."/>
            <person name="Cerda-Olmedo E."/>
            <person name="Cheng J.-F."/>
            <person name="Dominguez A."/>
            <person name="Elias M."/>
            <person name="Eslava A.P."/>
            <person name="Glaser F."/>
            <person name="Grimwood J."/>
            <person name="Gutierrez G."/>
            <person name="Heitman J."/>
            <person name="Henrissat B."/>
            <person name="Iturriaga E.A."/>
            <person name="Lang B.F."/>
            <person name="Lavin J.L."/>
            <person name="Lee S."/>
            <person name="Li W."/>
            <person name="Lindquist E."/>
            <person name="Lopez-Garcia S."/>
            <person name="Luque E.M."/>
            <person name="Marcos A.T."/>
            <person name="Martin J."/>
            <person name="McCluskey K."/>
            <person name="Medina H.R."/>
            <person name="Miralles-Duran A."/>
            <person name="Miyazaki A."/>
            <person name="Munoz-Torres E."/>
            <person name="Oguiza J.A."/>
            <person name="Ohm R."/>
            <person name="Olmedo M."/>
            <person name="Orejas M."/>
            <person name="Ortiz-Castellanos L."/>
            <person name="Pisabarro A.G."/>
            <person name="Rodriguez-Romero J."/>
            <person name="Ruiz-Herrera J."/>
            <person name="Ruiz-Vazquez R."/>
            <person name="Sanz C."/>
            <person name="Schackwitz W."/>
            <person name="Schmutz J."/>
            <person name="Shahriari M."/>
            <person name="Shelest E."/>
            <person name="Silva-Franco F."/>
            <person name="Soanes D."/>
            <person name="Syed K."/>
            <person name="Tagua V.G."/>
            <person name="Talbot N.J."/>
            <person name="Thon M."/>
            <person name="De vries R.P."/>
            <person name="Wiebenga A."/>
            <person name="Yadav J.S."/>
            <person name="Braun E.L."/>
            <person name="Baker S."/>
            <person name="Garre V."/>
            <person name="Horwitz B."/>
            <person name="Torres-Martinez S."/>
            <person name="Idnurm A."/>
            <person name="Herrera-Estrella A."/>
            <person name="Gabaldon T."/>
            <person name="Grigoriev I.V."/>
        </authorList>
    </citation>
    <scope>NUCLEOTIDE SEQUENCE [LARGE SCALE GENOMIC DNA]</scope>
    <source>
        <strain evidence="3">NRRL 1555(-)</strain>
    </source>
</reference>
<dbReference type="PANTHER" id="PTHR34821:SF2">
    <property type="entry name" value="INNER MEMBRANE PROTEIN YDCZ"/>
    <property type="match status" value="1"/>
</dbReference>
<dbReference type="PANTHER" id="PTHR34821">
    <property type="entry name" value="INNER MEMBRANE PROTEIN YDCZ"/>
    <property type="match status" value="1"/>
</dbReference>
<keyword evidence="3" id="KW-1185">Reference proteome</keyword>
<dbReference type="InParanoid" id="A0A167KDR8"/>
<feature type="transmembrane region" description="Helical" evidence="1">
    <location>
        <begin position="135"/>
        <end position="153"/>
    </location>
</feature>
<feature type="transmembrane region" description="Helical" evidence="1">
    <location>
        <begin position="79"/>
        <end position="97"/>
    </location>
</feature>
<keyword evidence="1" id="KW-0472">Membrane</keyword>
<sequence>MVDLLSNSVFTSVLLVTGGCTIALQAGCNGTLNRYIGRSASSVWSFTTGVLGCLVFFAIDVTRLGTPLPSESLRGAPGYAWIGGILGAYYVITNILTVRRLGAATTLSIFVCSLVIMACIIDNWGLLGVEVRKYSIARIFASLGLVLFVAIITRF</sequence>
<dbReference type="GO" id="GO:0005886">
    <property type="term" value="C:plasma membrane"/>
    <property type="evidence" value="ECO:0007669"/>
    <property type="project" value="TreeGrafter"/>
</dbReference>